<dbReference type="RefSeq" id="WP_101637208.1">
    <property type="nucleotide sequence ID" value="NZ_BQNW01000001.1"/>
</dbReference>
<keyword evidence="7" id="KW-0413">Isomerase</keyword>
<keyword evidence="6" id="KW-0238">DNA-binding</keyword>
<dbReference type="Pfam" id="PF00580">
    <property type="entry name" value="UvrD-helicase"/>
    <property type="match status" value="2"/>
</dbReference>
<dbReference type="GO" id="GO:0005737">
    <property type="term" value="C:cytoplasm"/>
    <property type="evidence" value="ECO:0007669"/>
    <property type="project" value="TreeGrafter"/>
</dbReference>
<keyword evidence="4 10" id="KW-0347">Helicase</keyword>
<dbReference type="GO" id="GO:0043590">
    <property type="term" value="C:bacterial nucleoid"/>
    <property type="evidence" value="ECO:0007669"/>
    <property type="project" value="TreeGrafter"/>
</dbReference>
<dbReference type="InterPro" id="IPR001650">
    <property type="entry name" value="Helicase_C-like"/>
</dbReference>
<feature type="domain" description="UvrD-like helicase ATP-binding" evidence="14">
    <location>
        <begin position="1025"/>
        <end position="1480"/>
    </location>
</feature>
<evidence type="ECO:0000256" key="4">
    <source>
        <dbReference type="ARBA" id="ARBA00022806"/>
    </source>
</evidence>
<dbReference type="GO" id="GO:0030894">
    <property type="term" value="C:replisome"/>
    <property type="evidence" value="ECO:0007669"/>
    <property type="project" value="TreeGrafter"/>
</dbReference>
<keyword evidence="5 10" id="KW-0067">ATP-binding</keyword>
<dbReference type="Proteomes" id="UP000234639">
    <property type="component" value="Unassembled WGS sequence"/>
</dbReference>
<dbReference type="EMBL" id="PKHU01000004">
    <property type="protein sequence ID" value="PKZ29143.1"/>
    <property type="molecule type" value="Genomic_DNA"/>
</dbReference>
<dbReference type="SMART" id="SM00490">
    <property type="entry name" value="HELICc"/>
    <property type="match status" value="1"/>
</dbReference>
<evidence type="ECO:0000256" key="2">
    <source>
        <dbReference type="ARBA" id="ARBA00022741"/>
    </source>
</evidence>
<dbReference type="PANTHER" id="PTHR13710:SF105">
    <property type="entry name" value="ATP-DEPENDENT DNA HELICASE Q1"/>
    <property type="match status" value="1"/>
</dbReference>
<dbReference type="Pfam" id="PF00270">
    <property type="entry name" value="DEAD"/>
    <property type="match status" value="1"/>
</dbReference>
<organism evidence="15 16">
    <name type="scientific">Campylobacter ureolyticus</name>
    <dbReference type="NCBI Taxonomy" id="827"/>
    <lineage>
        <taxon>Bacteria</taxon>
        <taxon>Pseudomonadati</taxon>
        <taxon>Campylobacterota</taxon>
        <taxon>Epsilonproteobacteria</taxon>
        <taxon>Campylobacterales</taxon>
        <taxon>Campylobacteraceae</taxon>
        <taxon>Campylobacter</taxon>
    </lineage>
</organism>
<dbReference type="GO" id="GO:0043138">
    <property type="term" value="F:3'-5' DNA helicase activity"/>
    <property type="evidence" value="ECO:0007669"/>
    <property type="project" value="UniProtKB-EC"/>
</dbReference>
<feature type="domain" description="Helicase ATP-binding" evidence="12">
    <location>
        <begin position="265"/>
        <end position="446"/>
    </location>
</feature>
<evidence type="ECO:0000256" key="6">
    <source>
        <dbReference type="ARBA" id="ARBA00023125"/>
    </source>
</evidence>
<dbReference type="PROSITE" id="PS51198">
    <property type="entry name" value="UVRD_HELICASE_ATP_BIND"/>
    <property type="match status" value="1"/>
</dbReference>
<evidence type="ECO:0000313" key="15">
    <source>
        <dbReference type="EMBL" id="PKZ29143.1"/>
    </source>
</evidence>
<feature type="domain" description="Helicase C-terminal" evidence="13">
    <location>
        <begin position="473"/>
        <end position="640"/>
    </location>
</feature>
<feature type="coiled-coil region" evidence="11">
    <location>
        <begin position="457"/>
        <end position="484"/>
    </location>
</feature>
<dbReference type="PROSITE" id="PS51194">
    <property type="entry name" value="HELICASE_CTER"/>
    <property type="match status" value="1"/>
</dbReference>
<dbReference type="InterPro" id="IPR004589">
    <property type="entry name" value="DNA_helicase_ATP-dep_RecQ"/>
</dbReference>
<gene>
    <name evidence="15" type="ORF">CYJ41_04715</name>
</gene>
<name>A0A2I1N9T4_9BACT</name>
<comment type="catalytic activity">
    <reaction evidence="8">
        <text>Couples ATP hydrolysis with the unwinding of duplex DNA by translocating in the 3'-5' direction.</text>
        <dbReference type="EC" id="5.6.2.4"/>
    </reaction>
</comment>
<evidence type="ECO:0000259" key="14">
    <source>
        <dbReference type="PROSITE" id="PS51198"/>
    </source>
</evidence>
<dbReference type="CDD" id="cd17932">
    <property type="entry name" value="DEXQc_UvrD"/>
    <property type="match status" value="1"/>
</dbReference>
<sequence>MNEIIFIDTEIGKNDKKLYEFGAVFKDDSIKTNEILEADFFLKKHSFNFICGHNFIDHDGIYLSSTILNDNLKDKNIIDTLFLSMLLFPNKKTHKLLKPYKTTLNIQNNPLGDAFQTKALFELLDAKFNSLNNEIKQAFVDLLYENKYFNGYFVYKNLKPKKNDFSKIIPNDIKYEEDDILLLANTMPIELAFIISFLYTDRKAAISHIIINKFPNISWIIKNICFDLKSTNISKFALNEFGFNTFKEFENINEGLFKISQKDIINSALNDNSILAILPTGGGKTFTFQLPALIKAQAYNALTIVISPLQALMKNHVDSFKEKNQNFSVKAISGYLSPVERSDIITQISNGTVDILYLAPEALRSNSIFNALKCRMIDRFVIDEAHCFSSWGHDFRHDYHYIATFINELNQSSNMQENIPVSCFTATAKPEVINDIKEYFFKNMKIEFDEFLASSKRENLEYEAIEVKDENEKYEKLIKTIQNLGKIPTIIYLPQNAKGCKELSQKLTEDARLEYLNLSIEPFYAKIDEEIELKTRKGRNKSEILKDFIDDKIDIVVATTAFGMGIDKPNIKAVIHYSQSDSLEAYLQESGRGARSSDIVAKCIILYQRDDFDKIFQKLNSNKIDAEEIQSIVKTLKNKKINPVYISPKTLAKNSGINLELDYENIVKTALLELERCEILKRDRDKYTICGSSLIDKEKRNMNYIRNLLESKKEKYLTIFNYMIMIMQNIIQKSKTEPVEIDTLSSNIGISNKDTFEAIYALQKENLINYDNDISVLINKKVKNEFFNHLNLENQIFDYILEKKKFDIRDIENKDTKKITKIKKIIQSFSSLSKIHNQTLNVYFYNFFTTIELKDEKSFKILLKQRQEICKTILFEILNFLKEDEKEIEFASMKLQSKLGIRTEFFHHCLVYLHQILKNFELRKGRLIYYKAYKIELLDKINENTPYQKRRDYNQTLAKYYERKIEAVHIQAKFLELLTNKDKNVSKFIKDYFSLEYEKFKKIYNFDKNIKLPITKTKLNKILSSLSTEQKAVFEDDKNNSIMVLAGPGSGKTKTLVHKIASLITKEGFKAEYFLMLAHSRTAVSEFKTRLKNLIGNQIYKVKIYTFHAFALNLLSCKYSSEDELKNAIPNATKALQNGDVELPLIQMLVLDEYQDIGLKSYEFIKEIYKNMPNDKKIIAVGDDDQCIMDFGDNKADIKFIKEFKNDFSINYKAYNLLTNYRSCYNLVSFFNAFRNEFKEKLKYENLISNSNNMGDIVLLQTNDYITNILTNLDTNKQNAIIAKTNKEVLDIYSFLLQKNIKAKLLTDKNGFRLGNLIELRAFLEYFYESSFNTALDRFIKNFNNSSNLALALEVIEKFQNEYDMSENEKYLKKAFKEFIEIIDFDEFENTKSNVIISTMHKAKGKEFDNVHLCFKDKIDNEYDKRLLYVAITRAKKSLFIYSKNEIFLKYKSYFTKILDFKNSFYTPKNITLTMGLSDVNLSRYDLFLTTKKLNLQAGQEVRVNAQGIFSENFCIGKFSQKFKKEIEKYETQGYKLNQKSKLKYIVVWYSKEKNSEFRIALCEIKMNL</sequence>
<dbReference type="SUPFAM" id="SSF52540">
    <property type="entry name" value="P-loop containing nucleoside triphosphate hydrolases"/>
    <property type="match status" value="2"/>
</dbReference>
<dbReference type="InterPro" id="IPR027417">
    <property type="entry name" value="P-loop_NTPase"/>
</dbReference>
<dbReference type="NCBIfam" id="TIGR00614">
    <property type="entry name" value="recQ_fam"/>
    <property type="match status" value="1"/>
</dbReference>
<evidence type="ECO:0000256" key="8">
    <source>
        <dbReference type="ARBA" id="ARBA00034617"/>
    </source>
</evidence>
<accession>A0A2I1N9T4</accession>
<protein>
    <recommendedName>
        <fullName evidence="9">DNA 3'-5' helicase</fullName>
        <ecNumber evidence="9">5.6.2.4</ecNumber>
    </recommendedName>
</protein>
<evidence type="ECO:0000256" key="7">
    <source>
        <dbReference type="ARBA" id="ARBA00023235"/>
    </source>
</evidence>
<evidence type="ECO:0000256" key="10">
    <source>
        <dbReference type="PROSITE-ProRule" id="PRU00560"/>
    </source>
</evidence>
<dbReference type="GO" id="GO:0006281">
    <property type="term" value="P:DNA repair"/>
    <property type="evidence" value="ECO:0007669"/>
    <property type="project" value="TreeGrafter"/>
</dbReference>
<evidence type="ECO:0000313" key="16">
    <source>
        <dbReference type="Proteomes" id="UP000234639"/>
    </source>
</evidence>
<dbReference type="GO" id="GO:0006310">
    <property type="term" value="P:DNA recombination"/>
    <property type="evidence" value="ECO:0007669"/>
    <property type="project" value="InterPro"/>
</dbReference>
<evidence type="ECO:0000256" key="1">
    <source>
        <dbReference type="ARBA" id="ARBA00005446"/>
    </source>
</evidence>
<proteinExistence type="inferred from homology"/>
<dbReference type="InterPro" id="IPR014017">
    <property type="entry name" value="DNA_helicase_UvrD-like_C"/>
</dbReference>
<dbReference type="PROSITE" id="PS51192">
    <property type="entry name" value="HELICASE_ATP_BIND_1"/>
    <property type="match status" value="1"/>
</dbReference>
<dbReference type="GO" id="GO:0003677">
    <property type="term" value="F:DNA binding"/>
    <property type="evidence" value="ECO:0007669"/>
    <property type="project" value="UniProtKB-KW"/>
</dbReference>
<dbReference type="EC" id="5.6.2.4" evidence="9"/>
<dbReference type="Gene3D" id="3.40.50.300">
    <property type="entry name" value="P-loop containing nucleotide triphosphate hydrolases"/>
    <property type="match status" value="4"/>
</dbReference>
<keyword evidence="11" id="KW-0175">Coiled coil</keyword>
<dbReference type="InterPro" id="IPR011545">
    <property type="entry name" value="DEAD/DEAH_box_helicase_dom"/>
</dbReference>
<dbReference type="GO" id="GO:0005524">
    <property type="term" value="F:ATP binding"/>
    <property type="evidence" value="ECO:0007669"/>
    <property type="project" value="UniProtKB-UniRule"/>
</dbReference>
<dbReference type="Pfam" id="PF13361">
    <property type="entry name" value="UvrD_C"/>
    <property type="match status" value="1"/>
</dbReference>
<comment type="caution">
    <text evidence="15">The sequence shown here is derived from an EMBL/GenBank/DDBJ whole genome shotgun (WGS) entry which is preliminary data.</text>
</comment>
<dbReference type="InterPro" id="IPR014016">
    <property type="entry name" value="UvrD-like_ATP-bd"/>
</dbReference>
<evidence type="ECO:0000256" key="9">
    <source>
        <dbReference type="ARBA" id="ARBA00034808"/>
    </source>
</evidence>
<evidence type="ECO:0000256" key="11">
    <source>
        <dbReference type="SAM" id="Coils"/>
    </source>
</evidence>
<dbReference type="InterPro" id="IPR014001">
    <property type="entry name" value="Helicase_ATP-bd"/>
</dbReference>
<dbReference type="SMART" id="SM00487">
    <property type="entry name" value="DEXDc"/>
    <property type="match status" value="1"/>
</dbReference>
<dbReference type="Pfam" id="PF00271">
    <property type="entry name" value="Helicase_C"/>
    <property type="match status" value="1"/>
</dbReference>
<dbReference type="PANTHER" id="PTHR13710">
    <property type="entry name" value="DNA HELICASE RECQ FAMILY MEMBER"/>
    <property type="match status" value="1"/>
</dbReference>
<reference evidence="15 16" key="1">
    <citation type="submission" date="2017-12" db="EMBL/GenBank/DDBJ databases">
        <title>Phylogenetic diversity of female urinary microbiome.</title>
        <authorList>
            <person name="Thomas-White K."/>
            <person name="Wolfe A.J."/>
        </authorList>
    </citation>
    <scope>NUCLEOTIDE SEQUENCE [LARGE SCALE GENOMIC DNA]</scope>
    <source>
        <strain evidence="15 16">UMB0112</strain>
    </source>
</reference>
<keyword evidence="3 10" id="KW-0378">Hydrolase</keyword>
<feature type="binding site" evidence="10">
    <location>
        <begin position="1046"/>
        <end position="1053"/>
    </location>
    <ligand>
        <name>ATP</name>
        <dbReference type="ChEBI" id="CHEBI:30616"/>
    </ligand>
</feature>
<dbReference type="GO" id="GO:0016787">
    <property type="term" value="F:hydrolase activity"/>
    <property type="evidence" value="ECO:0007669"/>
    <property type="project" value="UniProtKB-UniRule"/>
</dbReference>
<evidence type="ECO:0000256" key="5">
    <source>
        <dbReference type="ARBA" id="ARBA00022840"/>
    </source>
</evidence>
<comment type="similarity">
    <text evidence="1">Belongs to the helicase family. RecQ subfamily.</text>
</comment>
<evidence type="ECO:0000259" key="13">
    <source>
        <dbReference type="PROSITE" id="PS51194"/>
    </source>
</evidence>
<keyword evidence="2 10" id="KW-0547">Nucleotide-binding</keyword>
<evidence type="ECO:0000256" key="3">
    <source>
        <dbReference type="ARBA" id="ARBA00022801"/>
    </source>
</evidence>
<dbReference type="GO" id="GO:0009378">
    <property type="term" value="F:four-way junction helicase activity"/>
    <property type="evidence" value="ECO:0007669"/>
    <property type="project" value="TreeGrafter"/>
</dbReference>
<evidence type="ECO:0000259" key="12">
    <source>
        <dbReference type="PROSITE" id="PS51192"/>
    </source>
</evidence>